<evidence type="ECO:0000313" key="2">
    <source>
        <dbReference type="WBParaSite" id="L893_g16087.t1"/>
    </source>
</evidence>
<dbReference type="Proteomes" id="UP000095287">
    <property type="component" value="Unplaced"/>
</dbReference>
<evidence type="ECO:0000313" key="1">
    <source>
        <dbReference type="Proteomes" id="UP000095287"/>
    </source>
</evidence>
<name>A0A1I7YGK2_9BILA</name>
<protein>
    <submittedName>
        <fullName evidence="2">Uncharacterized protein</fullName>
    </submittedName>
</protein>
<dbReference type="AlphaFoldDB" id="A0A1I7YGK2"/>
<proteinExistence type="predicted"/>
<reference evidence="2" key="1">
    <citation type="submission" date="2016-11" db="UniProtKB">
        <authorList>
            <consortium name="WormBaseParasite"/>
        </authorList>
    </citation>
    <scope>IDENTIFICATION</scope>
</reference>
<keyword evidence="1" id="KW-1185">Reference proteome</keyword>
<accession>A0A1I7YGK2</accession>
<dbReference type="WBParaSite" id="L893_g16087.t1">
    <property type="protein sequence ID" value="L893_g16087.t1"/>
    <property type="gene ID" value="L893_g16087"/>
</dbReference>
<sequence>MHCPPTASDPPENELRKNRWLREGFVGCGCWLLQLMCPTVGRPFVFMRCWRRTAGRIRLCCPSVIVVRYGLAFDDWRGREEERRTAGEGINENMHEDAGTARCRFWATQLAHALAELTDRKVTSAQNKLKGLLRLQSRSDSQLIPEKIRNLTYNLYGTLS</sequence>
<organism evidence="1 2">
    <name type="scientific">Steinernema glaseri</name>
    <dbReference type="NCBI Taxonomy" id="37863"/>
    <lineage>
        <taxon>Eukaryota</taxon>
        <taxon>Metazoa</taxon>
        <taxon>Ecdysozoa</taxon>
        <taxon>Nematoda</taxon>
        <taxon>Chromadorea</taxon>
        <taxon>Rhabditida</taxon>
        <taxon>Tylenchina</taxon>
        <taxon>Panagrolaimomorpha</taxon>
        <taxon>Strongyloidoidea</taxon>
        <taxon>Steinernematidae</taxon>
        <taxon>Steinernema</taxon>
    </lineage>
</organism>